<evidence type="ECO:0000256" key="4">
    <source>
        <dbReference type="ARBA" id="ARBA00022617"/>
    </source>
</evidence>
<keyword evidence="11" id="KW-1185">Reference proteome</keyword>
<dbReference type="CDD" id="cd11065">
    <property type="entry name" value="CYP64-like"/>
    <property type="match status" value="1"/>
</dbReference>
<name>A0A8H6Y954_9AGAR</name>
<comment type="pathway">
    <text evidence="2">Secondary metabolite biosynthesis.</text>
</comment>
<dbReference type="Proteomes" id="UP000620124">
    <property type="component" value="Unassembled WGS sequence"/>
</dbReference>
<evidence type="ECO:0000256" key="8">
    <source>
        <dbReference type="ARBA" id="ARBA00023033"/>
    </source>
</evidence>
<comment type="caution">
    <text evidence="10">The sequence shown here is derived from an EMBL/GenBank/DDBJ whole genome shotgun (WGS) entry which is preliminary data.</text>
</comment>
<dbReference type="InterPro" id="IPR036396">
    <property type="entry name" value="Cyt_P450_sf"/>
</dbReference>
<keyword evidence="8" id="KW-0503">Monooxygenase</keyword>
<dbReference type="GO" id="GO:0004497">
    <property type="term" value="F:monooxygenase activity"/>
    <property type="evidence" value="ECO:0007669"/>
    <property type="project" value="UniProtKB-KW"/>
</dbReference>
<dbReference type="GO" id="GO:0005506">
    <property type="term" value="F:iron ion binding"/>
    <property type="evidence" value="ECO:0007669"/>
    <property type="project" value="InterPro"/>
</dbReference>
<sequence length="538" mass="59801">MSSSNFTVEALTDTLANLDLKPWALPGSLVVGGLGVCYLVFRQSGLPLPPGPTISWFGLGGKTSVKMPQAYAWLVFADWQKKFGDVIYINVFRNPLLVVNSAEAAFDLLEKKSSIYSSRPVRTMQAEVMGFSWLFSGLPYGPWYKKHRTMFHNHFQAKAIPKYHHTLVDSAHTLLRNLSRTPENLLHHLRRTTTAIVLSVCYGHHVAEQGDEYVKLADQAMAGVGLSANFGTFLVDYIPLLKYVPAWFPGAKFKRDGLKWRKLGLEMWNRPFDMANPDPDVETLIKDVSATAYAAGSDTTLSILLSFFLAMVIHPEIQERAFAEISAAIPDGDRLPSFEDRAKLPYLDCLVQECLRWNPVGNVALAHYLTEDDVYRGWRVPKGTTVLANIWAMLHEPSVRTPPFRTDWPTYPSLSVTPTPQPSIPTDSVMRSEPTASTRSPELAYGFGRRSGNLPSSVSPLTVPIRICPGRFLATDTIWIVAVSTIASYKILKPLDEAGNEVTPEVAYTPGLFSRPKPFGYRLVPRSEKVLALMAGNA</sequence>
<dbReference type="InterPro" id="IPR002401">
    <property type="entry name" value="Cyt_P450_E_grp-I"/>
</dbReference>
<dbReference type="GO" id="GO:0020037">
    <property type="term" value="F:heme binding"/>
    <property type="evidence" value="ECO:0007669"/>
    <property type="project" value="InterPro"/>
</dbReference>
<dbReference type="PRINTS" id="PR00463">
    <property type="entry name" value="EP450I"/>
</dbReference>
<accession>A0A8H6Y954</accession>
<dbReference type="SUPFAM" id="SSF48264">
    <property type="entry name" value="Cytochrome P450"/>
    <property type="match status" value="1"/>
</dbReference>
<reference evidence="10" key="1">
    <citation type="submission" date="2020-05" db="EMBL/GenBank/DDBJ databases">
        <title>Mycena genomes resolve the evolution of fungal bioluminescence.</title>
        <authorList>
            <person name="Tsai I.J."/>
        </authorList>
    </citation>
    <scope>NUCLEOTIDE SEQUENCE</scope>
    <source>
        <strain evidence="10">CCC161011</strain>
    </source>
</reference>
<keyword evidence="5" id="KW-0479">Metal-binding</keyword>
<evidence type="ECO:0000256" key="1">
    <source>
        <dbReference type="ARBA" id="ARBA00001971"/>
    </source>
</evidence>
<dbReference type="PANTHER" id="PTHR46300:SF7">
    <property type="entry name" value="P450, PUTATIVE (EUROFUNG)-RELATED"/>
    <property type="match status" value="1"/>
</dbReference>
<dbReference type="Gene3D" id="1.10.630.10">
    <property type="entry name" value="Cytochrome P450"/>
    <property type="match status" value="1"/>
</dbReference>
<gene>
    <name evidence="10" type="ORF">MVEN_01000300</name>
</gene>
<proteinExistence type="inferred from homology"/>
<dbReference type="EMBL" id="JACAZI010000007">
    <property type="protein sequence ID" value="KAF7356658.1"/>
    <property type="molecule type" value="Genomic_DNA"/>
</dbReference>
<organism evidence="10 11">
    <name type="scientific">Mycena venus</name>
    <dbReference type="NCBI Taxonomy" id="2733690"/>
    <lineage>
        <taxon>Eukaryota</taxon>
        <taxon>Fungi</taxon>
        <taxon>Dikarya</taxon>
        <taxon>Basidiomycota</taxon>
        <taxon>Agaricomycotina</taxon>
        <taxon>Agaricomycetes</taxon>
        <taxon>Agaricomycetidae</taxon>
        <taxon>Agaricales</taxon>
        <taxon>Marasmiineae</taxon>
        <taxon>Mycenaceae</taxon>
        <taxon>Mycena</taxon>
    </lineage>
</organism>
<evidence type="ECO:0000256" key="3">
    <source>
        <dbReference type="ARBA" id="ARBA00010617"/>
    </source>
</evidence>
<keyword evidence="6" id="KW-0560">Oxidoreductase</keyword>
<evidence type="ECO:0000313" key="11">
    <source>
        <dbReference type="Proteomes" id="UP000620124"/>
    </source>
</evidence>
<keyword evidence="4" id="KW-0349">Heme</keyword>
<comment type="cofactor">
    <cofactor evidence="1">
        <name>heme</name>
        <dbReference type="ChEBI" id="CHEBI:30413"/>
    </cofactor>
</comment>
<dbReference type="OrthoDB" id="2789670at2759"/>
<comment type="similarity">
    <text evidence="3">Belongs to the cytochrome P450 family.</text>
</comment>
<feature type="region of interest" description="Disordered" evidence="9">
    <location>
        <begin position="415"/>
        <end position="434"/>
    </location>
</feature>
<evidence type="ECO:0000313" key="10">
    <source>
        <dbReference type="EMBL" id="KAF7356658.1"/>
    </source>
</evidence>
<evidence type="ECO:0000256" key="5">
    <source>
        <dbReference type="ARBA" id="ARBA00022723"/>
    </source>
</evidence>
<dbReference type="InterPro" id="IPR050364">
    <property type="entry name" value="Cytochrome_P450_fung"/>
</dbReference>
<dbReference type="AlphaFoldDB" id="A0A8H6Y954"/>
<dbReference type="Pfam" id="PF00067">
    <property type="entry name" value="p450"/>
    <property type="match status" value="2"/>
</dbReference>
<dbReference type="PANTHER" id="PTHR46300">
    <property type="entry name" value="P450, PUTATIVE (EUROFUNG)-RELATED-RELATED"/>
    <property type="match status" value="1"/>
</dbReference>
<evidence type="ECO:0000256" key="6">
    <source>
        <dbReference type="ARBA" id="ARBA00023002"/>
    </source>
</evidence>
<protein>
    <submittedName>
        <fullName evidence="10">O-methylsterigmatocystin oxidoreductase</fullName>
    </submittedName>
</protein>
<dbReference type="GO" id="GO:0016705">
    <property type="term" value="F:oxidoreductase activity, acting on paired donors, with incorporation or reduction of molecular oxygen"/>
    <property type="evidence" value="ECO:0007669"/>
    <property type="project" value="InterPro"/>
</dbReference>
<keyword evidence="7" id="KW-0408">Iron</keyword>
<evidence type="ECO:0000256" key="2">
    <source>
        <dbReference type="ARBA" id="ARBA00005179"/>
    </source>
</evidence>
<evidence type="ECO:0000256" key="7">
    <source>
        <dbReference type="ARBA" id="ARBA00023004"/>
    </source>
</evidence>
<evidence type="ECO:0000256" key="9">
    <source>
        <dbReference type="SAM" id="MobiDB-lite"/>
    </source>
</evidence>
<dbReference type="InterPro" id="IPR001128">
    <property type="entry name" value="Cyt_P450"/>
</dbReference>